<evidence type="ECO:0000313" key="2">
    <source>
        <dbReference type="EMBL" id="MFD3275056.1"/>
    </source>
</evidence>
<dbReference type="SMART" id="SM00829">
    <property type="entry name" value="PKS_ER"/>
    <property type="match status" value="1"/>
</dbReference>
<dbReference type="Gene3D" id="3.90.180.10">
    <property type="entry name" value="Medium-chain alcohol dehydrogenases, catalytic domain"/>
    <property type="match status" value="1"/>
</dbReference>
<keyword evidence="3" id="KW-1185">Reference proteome</keyword>
<dbReference type="PANTHER" id="PTHR43677:SF1">
    <property type="entry name" value="ACRYLYL-COA REDUCTASE ACUI-RELATED"/>
    <property type="match status" value="1"/>
</dbReference>
<dbReference type="InterPro" id="IPR036291">
    <property type="entry name" value="NAD(P)-bd_dom_sf"/>
</dbReference>
<dbReference type="PANTHER" id="PTHR43677">
    <property type="entry name" value="SHORT-CHAIN DEHYDROGENASE/REDUCTASE"/>
    <property type="match status" value="1"/>
</dbReference>
<dbReference type="InterPro" id="IPR020843">
    <property type="entry name" value="ER"/>
</dbReference>
<organism evidence="2 3">
    <name type="scientific">Aquirufa echingensis</name>
    <dbReference type="NCBI Taxonomy" id="3096516"/>
    <lineage>
        <taxon>Bacteria</taxon>
        <taxon>Pseudomonadati</taxon>
        <taxon>Bacteroidota</taxon>
        <taxon>Cytophagia</taxon>
        <taxon>Cytophagales</taxon>
        <taxon>Flectobacillaceae</taxon>
        <taxon>Aquirufa</taxon>
    </lineage>
</organism>
<dbReference type="Pfam" id="PF08240">
    <property type="entry name" value="ADH_N"/>
    <property type="match status" value="1"/>
</dbReference>
<dbReference type="CDD" id="cd05280">
    <property type="entry name" value="MDR_yhdh_yhfp"/>
    <property type="match status" value="1"/>
</dbReference>
<dbReference type="NCBIfam" id="TIGR02823">
    <property type="entry name" value="oxido_YhdH"/>
    <property type="match status" value="1"/>
</dbReference>
<dbReference type="InterPro" id="IPR014188">
    <property type="entry name" value="Acrylyl-CoA_reductase_AcuI"/>
</dbReference>
<reference evidence="2 3" key="1">
    <citation type="submission" date="2024-03" db="EMBL/GenBank/DDBJ databases">
        <title>Aquirufa genome sequencing.</title>
        <authorList>
            <person name="Pitt A."/>
            <person name="Hahn M.W."/>
        </authorList>
    </citation>
    <scope>NUCLEOTIDE SEQUENCE [LARGE SCALE GENOMIC DNA]</scope>
    <source>
        <strain evidence="2 3">PLAD-142S6K</strain>
    </source>
</reference>
<evidence type="ECO:0000313" key="3">
    <source>
        <dbReference type="Proteomes" id="UP001598114"/>
    </source>
</evidence>
<dbReference type="InterPro" id="IPR011032">
    <property type="entry name" value="GroES-like_sf"/>
</dbReference>
<gene>
    <name evidence="2" type="ORF">SKC38_02295</name>
</gene>
<dbReference type="EMBL" id="JBBKYA010000001">
    <property type="protein sequence ID" value="MFD3275056.1"/>
    <property type="molecule type" value="Genomic_DNA"/>
</dbReference>
<sequence>MQSFRALVTEISPEGQASTALQTLPLTFLPESDVLIKVAYSSLNYKDALSASGHKGITRNFPHIPGIDAAGVVITDLSGKFPLGARVLVTGFDMGMNSHGGLSEYIRVPANWVIEIPENLPSRIAMQWGTAGLTAAMAVDSLISNQLSPEKGEVLVTGASGGVGMISIRLLSHLGFSVVALSGKPAFEETLKGLGASRVISRQQFAEEPVKALYPMEYAGAIDTLGGDYLVQVVKRLQYGGSVAVCGMAAGVELPLQVYPFILRGTRMLGIYSAESPLFYKQVLWEKIAEIWSVDLESLSQEINLEEVPSVLEKMLAGNSSGRYLVKI</sequence>
<comment type="caution">
    <text evidence="2">The sequence shown here is derived from an EMBL/GenBank/DDBJ whole genome shotgun (WGS) entry which is preliminary data.</text>
</comment>
<dbReference type="SUPFAM" id="SSF50129">
    <property type="entry name" value="GroES-like"/>
    <property type="match status" value="1"/>
</dbReference>
<dbReference type="InterPro" id="IPR013154">
    <property type="entry name" value="ADH-like_N"/>
</dbReference>
<dbReference type="InterPro" id="IPR013149">
    <property type="entry name" value="ADH-like_C"/>
</dbReference>
<proteinExistence type="predicted"/>
<accession>A0ABW6CYL3</accession>
<name>A0ABW6CYL3_9BACT</name>
<dbReference type="SUPFAM" id="SSF51735">
    <property type="entry name" value="NAD(P)-binding Rossmann-fold domains"/>
    <property type="match status" value="1"/>
</dbReference>
<dbReference type="Gene3D" id="3.40.50.720">
    <property type="entry name" value="NAD(P)-binding Rossmann-like Domain"/>
    <property type="match status" value="1"/>
</dbReference>
<dbReference type="RefSeq" id="WP_377974726.1">
    <property type="nucleotide sequence ID" value="NZ_JBBKYA010000001.1"/>
</dbReference>
<feature type="domain" description="Enoyl reductase (ER)" evidence="1">
    <location>
        <begin position="15"/>
        <end position="326"/>
    </location>
</feature>
<evidence type="ECO:0000259" key="1">
    <source>
        <dbReference type="SMART" id="SM00829"/>
    </source>
</evidence>
<protein>
    <submittedName>
        <fullName evidence="2">YhdH/YhfP family quinone oxidoreductase</fullName>
    </submittedName>
</protein>
<dbReference type="Proteomes" id="UP001598114">
    <property type="component" value="Unassembled WGS sequence"/>
</dbReference>
<dbReference type="InterPro" id="IPR051397">
    <property type="entry name" value="Zn-ADH-like_protein"/>
</dbReference>
<dbReference type="Pfam" id="PF00107">
    <property type="entry name" value="ADH_zinc_N"/>
    <property type="match status" value="1"/>
</dbReference>